<keyword evidence="7" id="KW-0874">Quinone</keyword>
<evidence type="ECO:0000259" key="9">
    <source>
        <dbReference type="Pfam" id="PF00361"/>
    </source>
</evidence>
<feature type="transmembrane region" description="Helical" evidence="7">
    <location>
        <begin position="128"/>
        <end position="147"/>
    </location>
</feature>
<evidence type="ECO:0000256" key="5">
    <source>
        <dbReference type="ARBA" id="ARBA00025189"/>
    </source>
</evidence>
<evidence type="ECO:0000256" key="3">
    <source>
        <dbReference type="ARBA" id="ARBA00022989"/>
    </source>
</evidence>
<evidence type="ECO:0000256" key="2">
    <source>
        <dbReference type="ARBA" id="ARBA00022692"/>
    </source>
</evidence>
<protein>
    <recommendedName>
        <fullName evidence="7">NADH-quinone oxidoreductase subunit N</fullName>
        <ecNumber evidence="7">7.1.1.-</ecNumber>
    </recommendedName>
    <alternativeName>
        <fullName evidence="7">NADH dehydrogenase I subunit N</fullName>
    </alternativeName>
    <alternativeName>
        <fullName evidence="7">NDH-1 subunit N</fullName>
    </alternativeName>
</protein>
<comment type="catalytic activity">
    <reaction evidence="7">
        <text>a quinone + NADH + 5 H(+)(in) = a quinol + NAD(+) + 4 H(+)(out)</text>
        <dbReference type="Rhea" id="RHEA:57888"/>
        <dbReference type="ChEBI" id="CHEBI:15378"/>
        <dbReference type="ChEBI" id="CHEBI:24646"/>
        <dbReference type="ChEBI" id="CHEBI:57540"/>
        <dbReference type="ChEBI" id="CHEBI:57945"/>
        <dbReference type="ChEBI" id="CHEBI:132124"/>
    </reaction>
</comment>
<keyword evidence="7" id="KW-1278">Translocase</keyword>
<evidence type="ECO:0000256" key="8">
    <source>
        <dbReference type="RuleBase" id="RU000320"/>
    </source>
</evidence>
<keyword evidence="7" id="KW-0830">Ubiquinone</keyword>
<dbReference type="OrthoDB" id="9768329at2"/>
<feature type="transmembrane region" description="Helical" evidence="7">
    <location>
        <begin position="159"/>
        <end position="182"/>
    </location>
</feature>
<dbReference type="GO" id="GO:0008137">
    <property type="term" value="F:NADH dehydrogenase (ubiquinone) activity"/>
    <property type="evidence" value="ECO:0007669"/>
    <property type="project" value="InterPro"/>
</dbReference>
<evidence type="ECO:0000256" key="4">
    <source>
        <dbReference type="ARBA" id="ARBA00023136"/>
    </source>
</evidence>
<feature type="transmembrane region" description="Helical" evidence="7">
    <location>
        <begin position="298"/>
        <end position="317"/>
    </location>
</feature>
<dbReference type="HAMAP" id="MF_00445">
    <property type="entry name" value="NDH1_NuoN_1"/>
    <property type="match status" value="1"/>
</dbReference>
<dbReference type="Pfam" id="PF00361">
    <property type="entry name" value="Proton_antipo_M"/>
    <property type="match status" value="1"/>
</dbReference>
<dbReference type="EMBL" id="CP034873">
    <property type="protein sequence ID" value="QCI21482.1"/>
    <property type="molecule type" value="Genomic_DNA"/>
</dbReference>
<dbReference type="EC" id="7.1.1.-" evidence="7"/>
<evidence type="ECO:0000313" key="11">
    <source>
        <dbReference type="Proteomes" id="UP000298773"/>
    </source>
</evidence>
<dbReference type="AlphaFoldDB" id="A0A4D6XUH4"/>
<keyword evidence="2 7" id="KW-0812">Transmembrane</keyword>
<keyword evidence="7" id="KW-0813">Transport</keyword>
<feature type="transmembrane region" description="Helical" evidence="7">
    <location>
        <begin position="238"/>
        <end position="259"/>
    </location>
</feature>
<keyword evidence="7" id="KW-1003">Cell membrane</keyword>
<organism evidence="10 11">
    <name type="scientific">Buchnera aphidicola</name>
    <name type="common">Hyadaphis tataricae</name>
    <dbReference type="NCBI Taxonomy" id="1241859"/>
    <lineage>
        <taxon>Bacteria</taxon>
        <taxon>Pseudomonadati</taxon>
        <taxon>Pseudomonadota</taxon>
        <taxon>Gammaproteobacteria</taxon>
        <taxon>Enterobacterales</taxon>
        <taxon>Erwiniaceae</taxon>
        <taxon>Buchnera</taxon>
    </lineage>
</organism>
<keyword evidence="4 7" id="KW-0472">Membrane</keyword>
<dbReference type="InterPro" id="IPR010096">
    <property type="entry name" value="NADH-Q_OxRdtase_suN/2"/>
</dbReference>
<feature type="transmembrane region" description="Helical" evidence="7">
    <location>
        <begin position="6"/>
        <end position="28"/>
    </location>
</feature>
<gene>
    <name evidence="7" type="primary">nuoN</name>
    <name evidence="10" type="ORF">D9V69_00820</name>
</gene>
<keyword evidence="7" id="KW-0520">NAD</keyword>
<comment type="similarity">
    <text evidence="7">Belongs to the complex I subunit 2 family.</text>
</comment>
<accession>A0A4D6XUH4</accession>
<evidence type="ECO:0000313" key="10">
    <source>
        <dbReference type="EMBL" id="QCI21482.1"/>
    </source>
</evidence>
<evidence type="ECO:0000256" key="1">
    <source>
        <dbReference type="ARBA" id="ARBA00004127"/>
    </source>
</evidence>
<feature type="transmembrane region" description="Helical" evidence="7">
    <location>
        <begin position="202"/>
        <end position="226"/>
    </location>
</feature>
<evidence type="ECO:0000256" key="7">
    <source>
        <dbReference type="HAMAP-Rule" id="MF_00445"/>
    </source>
</evidence>
<proteinExistence type="inferred from homology"/>
<dbReference type="GO" id="GO:0050136">
    <property type="term" value="F:NADH dehydrogenase (quinone) (non-electrogenic) activity"/>
    <property type="evidence" value="ECO:0007669"/>
    <property type="project" value="UniProtKB-UniRule"/>
</dbReference>
<feature type="transmembrane region" description="Helical" evidence="7">
    <location>
        <begin position="74"/>
        <end position="93"/>
    </location>
</feature>
<dbReference type="InterPro" id="IPR001750">
    <property type="entry name" value="ND/Mrp_TM"/>
</dbReference>
<dbReference type="GO" id="GO:0012505">
    <property type="term" value="C:endomembrane system"/>
    <property type="evidence" value="ECO:0007669"/>
    <property type="project" value="UniProtKB-SubCell"/>
</dbReference>
<feature type="transmembrane region" description="Helical" evidence="7">
    <location>
        <begin position="453"/>
        <end position="475"/>
    </location>
</feature>
<comment type="function">
    <text evidence="7">NDH-1 shuttles electrons from NADH, via FMN and iron-sulfur (Fe-S) centers, to quinones in the respiratory chain. The immediate electron acceptor for the enzyme in this species is believed to be ubiquinone. Couples the redox reaction to proton translocation (for every two electrons transferred, four hydrogen ions are translocated across the cytoplasmic membrane), and thus conserves the redox energy in a proton gradient.</text>
</comment>
<dbReference type="Proteomes" id="UP000298773">
    <property type="component" value="Chromosome"/>
</dbReference>
<feature type="transmembrane region" description="Helical" evidence="7">
    <location>
        <begin position="408"/>
        <end position="432"/>
    </location>
</feature>
<feature type="domain" description="NADH:quinone oxidoreductase/Mrp antiporter transmembrane" evidence="9">
    <location>
        <begin position="122"/>
        <end position="423"/>
    </location>
</feature>
<keyword evidence="3 7" id="KW-1133">Transmembrane helix</keyword>
<feature type="transmembrane region" description="Helical" evidence="7">
    <location>
        <begin position="35"/>
        <end position="54"/>
    </location>
</feature>
<comment type="subunit">
    <text evidence="6">Composed of 13 different subunits. Subunits NuoA, H, J, K, L, M, N constitute the membrane sector of the complex.</text>
</comment>
<reference evidence="10 11" key="2">
    <citation type="submission" date="2019-05" db="EMBL/GenBank/DDBJ databases">
        <title>Genome evolution of the obligate endosymbiont Buchnera aphidicola.</title>
        <authorList>
            <person name="Moran N.A."/>
        </authorList>
    </citation>
    <scope>NUCLEOTIDE SEQUENCE [LARGE SCALE GENOMIC DNA]</scope>
    <source>
        <strain evidence="10 11">Hta</strain>
    </source>
</reference>
<dbReference type="GO" id="GO:0042773">
    <property type="term" value="P:ATP synthesis coupled electron transport"/>
    <property type="evidence" value="ECO:0007669"/>
    <property type="project" value="InterPro"/>
</dbReference>
<feature type="transmembrane region" description="Helical" evidence="7">
    <location>
        <begin position="271"/>
        <end position="291"/>
    </location>
</feature>
<feature type="transmembrane region" description="Helical" evidence="7">
    <location>
        <begin position="329"/>
        <end position="349"/>
    </location>
</feature>
<name>A0A4D6XUH4_9GAMM</name>
<feature type="transmembrane region" description="Helical" evidence="7">
    <location>
        <begin position="369"/>
        <end position="388"/>
    </location>
</feature>
<reference evidence="10 11" key="1">
    <citation type="submission" date="2018-12" db="EMBL/GenBank/DDBJ databases">
        <authorList>
            <person name="Chong R.A."/>
        </authorList>
    </citation>
    <scope>NUCLEOTIDE SEQUENCE [LARGE SCALE GENOMIC DNA]</scope>
    <source>
        <strain evidence="10 11">Hta</strain>
    </source>
</reference>
<evidence type="ECO:0000256" key="6">
    <source>
        <dbReference type="ARBA" id="ARBA00025811"/>
    </source>
</evidence>
<feature type="transmembrane region" description="Helical" evidence="7">
    <location>
        <begin position="105"/>
        <end position="122"/>
    </location>
</feature>
<dbReference type="GO" id="GO:0005886">
    <property type="term" value="C:plasma membrane"/>
    <property type="evidence" value="ECO:0007669"/>
    <property type="project" value="UniProtKB-SubCell"/>
</dbReference>
<comment type="subunit">
    <text evidence="7">NDH-1 is composed of 13 different subunits. Subunits NuoA, H, J, K, L, M, N constitute the membrane sector of the complex.</text>
</comment>
<dbReference type="NCBIfam" id="TIGR01770">
    <property type="entry name" value="NDH_I_N"/>
    <property type="match status" value="1"/>
</dbReference>
<dbReference type="PANTHER" id="PTHR22773">
    <property type="entry name" value="NADH DEHYDROGENASE"/>
    <property type="match status" value="1"/>
</dbReference>
<dbReference type="GO" id="GO:0048038">
    <property type="term" value="F:quinone binding"/>
    <property type="evidence" value="ECO:0007669"/>
    <property type="project" value="UniProtKB-KW"/>
</dbReference>
<comment type="subcellular location">
    <subcellularLocation>
        <location evidence="7">Cell membrane</location>
        <topology evidence="7">Multi-pass membrane protein</topology>
    </subcellularLocation>
    <subcellularLocation>
        <location evidence="1">Endomembrane system</location>
        <topology evidence="1">Multi-pass membrane protein</topology>
    </subcellularLocation>
    <subcellularLocation>
        <location evidence="8">Membrane</location>
        <topology evidence="8">Multi-pass membrane protein</topology>
    </subcellularLocation>
</comment>
<dbReference type="RefSeq" id="WP_158356452.1">
    <property type="nucleotide sequence ID" value="NZ_CP034873.1"/>
</dbReference>
<sequence>MITNTQQLTVFLPFLIVMFGCLIVTLSISYNRNHAVISIFSISFLTFSFFSLSLMLTMTPINISNLFYIDSCSVLYIGMVIFASIATCIFSYPYLEKYKDNKEEFYLLILISTLGAMFSIIANHMSSLFISMELMSLPIFGLIAYFRHKKHALEAAFKYIVLSVVASSFLLFGIAWIYSISGSLSFNNISKITNIASLNEKLVLFFGFFMILISLLFKLSIAPFHLWVPDIYHGTSSLALSFFSTVSKIVVFGVLLHFLYHLNILNNNKLYIIMMLIAFFSMLIGNIMALFQNNIKRFFGYCSISQMSYLLTVLFVSKENYALSLEASSIYLLSYLFSNIAFFGIMSLISSSKKIKDVNLISSYHGLFFSNPILSIILTLIFLSLSGFPMTLGFIGKFYILSIIIKEHFWTLGIAFLISSVIGFFCYLRIIMHLYLDTSKILLKNDVNMLDHWVITPSGIMILSSGIMLLIFGIYPTPLIYFIEYF</sequence>
<comment type="function">
    <text evidence="5">NDH-1 shuttles electrons from NADH, via FMN and iron-sulfur (Fe-S) centers, to quinones in the respiratory chain. Couples the redox reaction to proton translocation (for every two electrons transferred, four hydrogen ions are translocated across the cytoplasmic membrane), and thus conserves the redox energy in a proton gradient.</text>
</comment>